<dbReference type="HOGENOM" id="CLU_725240_0_0_5"/>
<organism evidence="2 3">
    <name type="scientific">Methylobacterium radiotolerans (strain ATCC 27329 / DSM 1819 / JCM 2831 / NBRC 15690 / NCIMB 10815 / 0-1)</name>
    <dbReference type="NCBI Taxonomy" id="426355"/>
    <lineage>
        <taxon>Bacteria</taxon>
        <taxon>Pseudomonadati</taxon>
        <taxon>Pseudomonadota</taxon>
        <taxon>Alphaproteobacteria</taxon>
        <taxon>Hyphomicrobiales</taxon>
        <taxon>Methylobacteriaceae</taxon>
        <taxon>Methylobacterium</taxon>
    </lineage>
</organism>
<dbReference type="Proteomes" id="UP000006589">
    <property type="component" value="Chromosome"/>
</dbReference>
<accession>B1M4W7</accession>
<evidence type="ECO:0000313" key="2">
    <source>
        <dbReference type="EMBL" id="ACB25013.1"/>
    </source>
</evidence>
<dbReference type="eggNOG" id="ENOG502ZH6S">
    <property type="taxonomic scope" value="Bacteria"/>
</dbReference>
<feature type="region of interest" description="Disordered" evidence="1">
    <location>
        <begin position="232"/>
        <end position="258"/>
    </location>
</feature>
<dbReference type="PATRIC" id="fig|426355.14.peg.3098"/>
<sequence>MAGSGMTRPAILVVVPTTRGPLVLRALRPRPGLPAPAAFADGDYRPLPWSADYARLCGAGGPLARWMGGPPEPHELRLSGSFDAGRSWEVPVCLAHGLVESGHPLAATPAEADLILWATGAVDLDLSVLPGDYALLDKIARCTSLIAEAPGAALAVLLPEGPQRAEAEAALRDLGRDVRLLPSDSVPAALAGLAAPQRPQQAAASPPPRWRRLALPAGAVAAAGLAGVLALGATRPGPEGDPRRDAPAVPDETPAGTEARIAQRVHVAELRAPAGSSCRRVAFGADPPERRPVRAEAGDRLAASRLTPDLCGLAIGAEPGLRVQVGAELRDAALPAIRLADGTLGYFLREGARQNLVYTVQAVPEAGGPASAGRLVHALTR</sequence>
<reference evidence="2 3" key="1">
    <citation type="submission" date="2008-03" db="EMBL/GenBank/DDBJ databases">
        <title>Complete sequence of chromosome of Methylobacterium radiotolerans JCM 2831.</title>
        <authorList>
            <consortium name="US DOE Joint Genome Institute"/>
            <person name="Copeland A."/>
            <person name="Lucas S."/>
            <person name="Lapidus A."/>
            <person name="Glavina del Rio T."/>
            <person name="Dalin E."/>
            <person name="Tice H."/>
            <person name="Bruce D."/>
            <person name="Goodwin L."/>
            <person name="Pitluck S."/>
            <person name="Kiss H."/>
            <person name="Brettin T."/>
            <person name="Detter J.C."/>
            <person name="Han C."/>
            <person name="Kuske C.R."/>
            <person name="Schmutz J."/>
            <person name="Larimer F."/>
            <person name="Land M."/>
            <person name="Hauser L."/>
            <person name="Kyrpides N."/>
            <person name="Mikhailova N."/>
            <person name="Marx C.J."/>
            <person name="Richardson P."/>
        </authorList>
    </citation>
    <scope>NUCLEOTIDE SEQUENCE [LARGE SCALE GENOMIC DNA]</scope>
    <source>
        <strain evidence="3">ATCC 27329 / DSM 1819 / JCM 2831 / NBRC 15690 / NCIMB 10815 / 0-1</strain>
    </source>
</reference>
<protein>
    <submittedName>
        <fullName evidence="2">Uncharacterized protein</fullName>
    </submittedName>
</protein>
<dbReference type="KEGG" id="mrd:Mrad2831_3031"/>
<dbReference type="AlphaFoldDB" id="B1M4W7"/>
<evidence type="ECO:0000256" key="1">
    <source>
        <dbReference type="SAM" id="MobiDB-lite"/>
    </source>
</evidence>
<name>B1M4W7_METRJ</name>
<proteinExistence type="predicted"/>
<dbReference type="EMBL" id="CP001001">
    <property type="protein sequence ID" value="ACB25013.1"/>
    <property type="molecule type" value="Genomic_DNA"/>
</dbReference>
<evidence type="ECO:0000313" key="3">
    <source>
        <dbReference type="Proteomes" id="UP000006589"/>
    </source>
</evidence>
<gene>
    <name evidence="2" type="ordered locus">Mrad2831_3031</name>
</gene>
<dbReference type="STRING" id="426355.Mrad2831_3031"/>